<sequence>MCGESNRPTFGGTIAVLFPPDNGLGFIASEKSLSSSPDSIVSSASSTSSTSSLSSYSLFFQDGEKDGSKNTRAIFQFSDAETYEALRECRQVDMRVEQYGDLSTSTPRAAPLHSFRLDLAHSSTLKPGHRQTELEVELSERLDLGVSAKGVVGRQITVSDGCGVVLGVGIVGYN</sequence>
<protein>
    <submittedName>
        <fullName evidence="1">Uncharacterized protein</fullName>
    </submittedName>
</protein>
<proteinExistence type="predicted"/>
<dbReference type="AlphaFoldDB" id="A0A1S9RY44"/>
<organism evidence="1 2">
    <name type="scientific">Penicillium brasilianum</name>
    <dbReference type="NCBI Taxonomy" id="104259"/>
    <lineage>
        <taxon>Eukaryota</taxon>
        <taxon>Fungi</taxon>
        <taxon>Dikarya</taxon>
        <taxon>Ascomycota</taxon>
        <taxon>Pezizomycotina</taxon>
        <taxon>Eurotiomycetes</taxon>
        <taxon>Eurotiomycetidae</taxon>
        <taxon>Eurotiales</taxon>
        <taxon>Aspergillaceae</taxon>
        <taxon>Penicillium</taxon>
    </lineage>
</organism>
<dbReference type="EMBL" id="LJBN01000079">
    <property type="protein sequence ID" value="OOQ90449.1"/>
    <property type="molecule type" value="Genomic_DNA"/>
</dbReference>
<dbReference type="Proteomes" id="UP000190744">
    <property type="component" value="Unassembled WGS sequence"/>
</dbReference>
<name>A0A1S9RY44_PENBI</name>
<evidence type="ECO:0000313" key="2">
    <source>
        <dbReference type="Proteomes" id="UP000190744"/>
    </source>
</evidence>
<accession>A0A1S9RY44</accession>
<reference evidence="2" key="1">
    <citation type="submission" date="2015-09" db="EMBL/GenBank/DDBJ databases">
        <authorList>
            <person name="Fill T.P."/>
            <person name="Baretta J.F."/>
            <person name="de Almeida L.G."/>
            <person name="Rocha M."/>
            <person name="de Souza D.H."/>
            <person name="Malavazi I."/>
            <person name="Cerdeira L.T."/>
            <person name="Hong H."/>
            <person name="Samborskyy M."/>
            <person name="de Vasconcelos A.T."/>
            <person name="Leadlay P."/>
            <person name="Rodrigues-Filho E."/>
        </authorList>
    </citation>
    <scope>NUCLEOTIDE SEQUENCE [LARGE SCALE GENOMIC DNA]</scope>
    <source>
        <strain evidence="2">LaBioMMi 136</strain>
    </source>
</reference>
<evidence type="ECO:0000313" key="1">
    <source>
        <dbReference type="EMBL" id="OOQ90449.1"/>
    </source>
</evidence>
<comment type="caution">
    <text evidence="1">The sequence shown here is derived from an EMBL/GenBank/DDBJ whole genome shotgun (WGS) entry which is preliminary data.</text>
</comment>
<gene>
    <name evidence="1" type="ORF">PEBR_04854</name>
</gene>